<accession>A0A0L1JRW3</accession>
<reference evidence="2 3" key="1">
    <citation type="journal article" date="2015" name="Int. J. Syst. Evol. Microbiol.">
        <title>Aestuariivita atlantica sp. nov., isolated from deep sea sediment of the Atlantic Ocean.</title>
        <authorList>
            <person name="Li G."/>
            <person name="Lai Q."/>
            <person name="Du Y."/>
            <person name="Liu X."/>
            <person name="Sun F."/>
            <person name="Shao Z."/>
        </authorList>
    </citation>
    <scope>NUCLEOTIDE SEQUENCE [LARGE SCALE GENOMIC DNA]</scope>
    <source>
        <strain evidence="2 3">22II-S11-z3</strain>
    </source>
</reference>
<feature type="chain" id="PRO_5005554200" evidence="1">
    <location>
        <begin position="21"/>
        <end position="99"/>
    </location>
</feature>
<dbReference type="AlphaFoldDB" id="A0A0L1JRW3"/>
<dbReference type="EMBL" id="AQQZ01000003">
    <property type="protein sequence ID" value="KNG94153.1"/>
    <property type="molecule type" value="Genomic_DNA"/>
</dbReference>
<keyword evidence="3" id="KW-1185">Reference proteome</keyword>
<sequence>MRLILPILSALTLTATSAVAGDYAKPAQAGGQMLTHKYPSSHNFCPEGLQPVEMLGQIMCGVPNAGPYVDRSGAKRKKTKVVTRTQVTTTTRTVTTMQW</sequence>
<dbReference type="RefSeq" id="WP_050530300.1">
    <property type="nucleotide sequence ID" value="NZ_AQQZ01000003.1"/>
</dbReference>
<organism evidence="2 3">
    <name type="scientific">Pseudaestuariivita atlantica</name>
    <dbReference type="NCBI Taxonomy" id="1317121"/>
    <lineage>
        <taxon>Bacteria</taxon>
        <taxon>Pseudomonadati</taxon>
        <taxon>Pseudomonadota</taxon>
        <taxon>Alphaproteobacteria</taxon>
        <taxon>Rhodobacterales</taxon>
        <taxon>Paracoccaceae</taxon>
        <taxon>Pseudaestuariivita</taxon>
    </lineage>
</organism>
<feature type="signal peptide" evidence="1">
    <location>
        <begin position="1"/>
        <end position="20"/>
    </location>
</feature>
<name>A0A0L1JRW3_9RHOB</name>
<dbReference type="OrthoDB" id="7875085at2"/>
<evidence type="ECO:0000313" key="2">
    <source>
        <dbReference type="EMBL" id="KNG94153.1"/>
    </source>
</evidence>
<keyword evidence="1" id="KW-0732">Signal</keyword>
<proteinExistence type="predicted"/>
<dbReference type="STRING" id="1317121.ATO11_07940"/>
<evidence type="ECO:0000256" key="1">
    <source>
        <dbReference type="SAM" id="SignalP"/>
    </source>
</evidence>
<gene>
    <name evidence="2" type="ORF">ATO11_07940</name>
</gene>
<dbReference type="Proteomes" id="UP000036938">
    <property type="component" value="Unassembled WGS sequence"/>
</dbReference>
<protein>
    <submittedName>
        <fullName evidence="2">Uncharacterized protein</fullName>
    </submittedName>
</protein>
<comment type="caution">
    <text evidence="2">The sequence shown here is derived from an EMBL/GenBank/DDBJ whole genome shotgun (WGS) entry which is preliminary data.</text>
</comment>
<evidence type="ECO:0000313" key="3">
    <source>
        <dbReference type="Proteomes" id="UP000036938"/>
    </source>
</evidence>